<protein>
    <submittedName>
        <fullName evidence="2">Uncharacterized protein</fullName>
    </submittedName>
</protein>
<dbReference type="AlphaFoldDB" id="A0A4R3HS98"/>
<keyword evidence="1" id="KW-0732">Signal</keyword>
<dbReference type="EMBL" id="SLZQ01000019">
    <property type="protein sequence ID" value="TCS32923.1"/>
    <property type="molecule type" value="Genomic_DNA"/>
</dbReference>
<feature type="chain" id="PRO_5020519559" evidence="1">
    <location>
        <begin position="25"/>
        <end position="383"/>
    </location>
</feature>
<dbReference type="Proteomes" id="UP000295382">
    <property type="component" value="Unassembled WGS sequence"/>
</dbReference>
<sequence>MKVFNKKILTSLCLYFCISDLAFAQSNNVEQRFATSVFPGVVGRGSGYCKFAFVRQHNGVWQVDQSENMADAKVERLNVCMAKSDSGRTFDVLLAFPSSIQGCPNTKNWFTPRSKGYWDCNSEFSMSGLIGKGYSGSIRPELVKEAVESQAMQSHAPIIVQSIYTDLYSEAVKGNVNRIRDLLIDLSKYVTDEDHRALIAAYGKSTSQKVVPDWLFQNAKPEVVKLAEGDIRDYWIDQYRKKVADLMENGIWAAQYKQHIESLTSVANVWTAEDFDNVIPMLKQKQSALEKEEMIQEQLAAKHKADDNRKKAEVARRAEQQVALFRKSVQVGTWTNCGQIYDMRKPMAGVQTMVGQQYIDINRLYPPQYICRFLNGVYIGASN</sequence>
<organism evidence="2 3">
    <name type="scientific">Paucimonas lemoignei</name>
    <name type="common">Pseudomonas lemoignei</name>
    <dbReference type="NCBI Taxonomy" id="29443"/>
    <lineage>
        <taxon>Bacteria</taxon>
        <taxon>Pseudomonadati</taxon>
        <taxon>Pseudomonadota</taxon>
        <taxon>Betaproteobacteria</taxon>
        <taxon>Burkholderiales</taxon>
        <taxon>Burkholderiaceae</taxon>
        <taxon>Paucimonas</taxon>
    </lineage>
</organism>
<gene>
    <name evidence="2" type="ORF">EDC30_11934</name>
</gene>
<dbReference type="OrthoDB" id="9128461at2"/>
<reference evidence="2 3" key="1">
    <citation type="submission" date="2019-03" db="EMBL/GenBank/DDBJ databases">
        <title>Genomic Encyclopedia of Type Strains, Phase IV (KMG-IV): sequencing the most valuable type-strain genomes for metagenomic binning, comparative biology and taxonomic classification.</title>
        <authorList>
            <person name="Goeker M."/>
        </authorList>
    </citation>
    <scope>NUCLEOTIDE SEQUENCE [LARGE SCALE GENOMIC DNA]</scope>
    <source>
        <strain evidence="2 3">DSM 7445</strain>
    </source>
</reference>
<keyword evidence="3" id="KW-1185">Reference proteome</keyword>
<feature type="signal peptide" evidence="1">
    <location>
        <begin position="1"/>
        <end position="24"/>
    </location>
</feature>
<name>A0A4R3HS98_PAULE</name>
<evidence type="ECO:0000313" key="2">
    <source>
        <dbReference type="EMBL" id="TCS32923.1"/>
    </source>
</evidence>
<accession>A0A4R3HS98</accession>
<evidence type="ECO:0000256" key="1">
    <source>
        <dbReference type="SAM" id="SignalP"/>
    </source>
</evidence>
<evidence type="ECO:0000313" key="3">
    <source>
        <dbReference type="Proteomes" id="UP000295382"/>
    </source>
</evidence>
<proteinExistence type="predicted"/>
<dbReference type="RefSeq" id="WP_132260365.1">
    <property type="nucleotide sequence ID" value="NZ_SLZQ01000019.1"/>
</dbReference>
<comment type="caution">
    <text evidence="2">The sequence shown here is derived from an EMBL/GenBank/DDBJ whole genome shotgun (WGS) entry which is preliminary data.</text>
</comment>